<dbReference type="AlphaFoldDB" id="A0A8T1DB55"/>
<gene>
    <name evidence="2" type="ORF">PC115_g3422</name>
</gene>
<dbReference type="InterPro" id="IPR058256">
    <property type="entry name" value="WLGC"/>
</dbReference>
<dbReference type="EMBL" id="RCMI01000057">
    <property type="protein sequence ID" value="KAG2938967.1"/>
    <property type="molecule type" value="Genomic_DNA"/>
</dbReference>
<protein>
    <recommendedName>
        <fullName evidence="1">WLGC domain-containing protein</fullName>
    </recommendedName>
</protein>
<organism evidence="2 3">
    <name type="scientific">Phytophthora cactorum</name>
    <dbReference type="NCBI Taxonomy" id="29920"/>
    <lineage>
        <taxon>Eukaryota</taxon>
        <taxon>Sar</taxon>
        <taxon>Stramenopiles</taxon>
        <taxon>Oomycota</taxon>
        <taxon>Peronosporomycetes</taxon>
        <taxon>Peronosporales</taxon>
        <taxon>Peronosporaceae</taxon>
        <taxon>Phytophthora</taxon>
    </lineage>
</organism>
<proteinExistence type="predicted"/>
<evidence type="ECO:0000313" key="3">
    <source>
        <dbReference type="Proteomes" id="UP000774804"/>
    </source>
</evidence>
<dbReference type="Proteomes" id="UP000774804">
    <property type="component" value="Unassembled WGS sequence"/>
</dbReference>
<sequence length="66" mass="7355">MNGETEICPNSFAYDLESAAPTKYTSDDLCGSVLYKNSYITMRQLQIERKVGKPCNVTVEAWLGCT</sequence>
<dbReference type="VEuPathDB" id="FungiDB:PC110_g4257"/>
<name>A0A8T1DB55_9STRA</name>
<evidence type="ECO:0000259" key="1">
    <source>
        <dbReference type="Pfam" id="PF26605"/>
    </source>
</evidence>
<dbReference type="Pfam" id="PF26605">
    <property type="entry name" value="WLGC"/>
    <property type="match status" value="1"/>
</dbReference>
<accession>A0A8T1DB55</accession>
<feature type="domain" description="WLGC" evidence="1">
    <location>
        <begin position="35"/>
        <end position="66"/>
    </location>
</feature>
<reference evidence="2" key="1">
    <citation type="submission" date="2018-10" db="EMBL/GenBank/DDBJ databases">
        <title>Effector identification in a new, highly contiguous assembly of the strawberry crown rot pathogen Phytophthora cactorum.</title>
        <authorList>
            <person name="Armitage A.D."/>
            <person name="Nellist C.F."/>
            <person name="Bates H."/>
            <person name="Vickerstaff R.J."/>
            <person name="Harrison R.J."/>
        </authorList>
    </citation>
    <scope>NUCLEOTIDE SEQUENCE</scope>
    <source>
        <strain evidence="2">4032</strain>
    </source>
</reference>
<comment type="caution">
    <text evidence="2">The sequence shown here is derived from an EMBL/GenBank/DDBJ whole genome shotgun (WGS) entry which is preliminary data.</text>
</comment>
<evidence type="ECO:0000313" key="2">
    <source>
        <dbReference type="EMBL" id="KAG2938967.1"/>
    </source>
</evidence>